<evidence type="ECO:0000256" key="5">
    <source>
        <dbReference type="SAM" id="MobiDB-lite"/>
    </source>
</evidence>
<dbReference type="GO" id="GO:0016298">
    <property type="term" value="F:lipase activity"/>
    <property type="evidence" value="ECO:0007669"/>
    <property type="project" value="InterPro"/>
</dbReference>
<dbReference type="AlphaFoldDB" id="A0A4Y2UN68"/>
<evidence type="ECO:0000313" key="7">
    <source>
        <dbReference type="EMBL" id="GBO13571.1"/>
    </source>
</evidence>
<evidence type="ECO:0000256" key="4">
    <source>
        <dbReference type="RuleBase" id="RU004262"/>
    </source>
</evidence>
<dbReference type="InterPro" id="IPR029058">
    <property type="entry name" value="AB_hydrolase_fold"/>
</dbReference>
<comment type="subcellular location">
    <subcellularLocation>
        <location evidence="1">Secreted</location>
    </subcellularLocation>
</comment>
<reference evidence="7 8" key="1">
    <citation type="journal article" date="2019" name="Sci. Rep.">
        <title>Orb-weaving spider Araneus ventricosus genome elucidates the spidroin gene catalogue.</title>
        <authorList>
            <person name="Kono N."/>
            <person name="Nakamura H."/>
            <person name="Ohtoshi R."/>
            <person name="Moran D.A.P."/>
            <person name="Shinohara A."/>
            <person name="Yoshida Y."/>
            <person name="Fujiwara M."/>
            <person name="Mori M."/>
            <person name="Tomita M."/>
            <person name="Arakawa K."/>
        </authorList>
    </citation>
    <scope>NUCLEOTIDE SEQUENCE [LARGE SCALE GENOMIC DNA]</scope>
</reference>
<organism evidence="7 8">
    <name type="scientific">Araneus ventricosus</name>
    <name type="common">Orbweaver spider</name>
    <name type="synonym">Epeira ventricosa</name>
    <dbReference type="NCBI Taxonomy" id="182803"/>
    <lineage>
        <taxon>Eukaryota</taxon>
        <taxon>Metazoa</taxon>
        <taxon>Ecdysozoa</taxon>
        <taxon>Arthropoda</taxon>
        <taxon>Chelicerata</taxon>
        <taxon>Arachnida</taxon>
        <taxon>Araneae</taxon>
        <taxon>Araneomorphae</taxon>
        <taxon>Entelegynae</taxon>
        <taxon>Araneoidea</taxon>
        <taxon>Araneidae</taxon>
        <taxon>Araneus</taxon>
    </lineage>
</organism>
<dbReference type="PANTHER" id="PTHR11610:SF173">
    <property type="entry name" value="LIPASE DOMAIN-CONTAINING PROTEIN-RELATED"/>
    <property type="match status" value="1"/>
</dbReference>
<dbReference type="Proteomes" id="UP000499080">
    <property type="component" value="Unassembled WGS sequence"/>
</dbReference>
<sequence>LDPAARFFLPYTLFHRLTHADADFVDIIHSSNHIQGFGEEKPMGDLDFYPNGGKSQPQCEKESKSASFLTKRICNHSAAISYFLQSVNSSKCNFLASKCDSYSDFQKGLCSNDSSPTAEMGQPAKPISGLPPKSEFFLRTSPSQPYCLQGSYESK</sequence>
<dbReference type="EMBL" id="BGPR01037858">
    <property type="protein sequence ID" value="GBO13571.1"/>
    <property type="molecule type" value="Genomic_DNA"/>
</dbReference>
<feature type="domain" description="Lipase" evidence="6">
    <location>
        <begin position="1"/>
        <end position="146"/>
    </location>
</feature>
<feature type="non-terminal residue" evidence="7">
    <location>
        <position position="1"/>
    </location>
</feature>
<feature type="compositionally biased region" description="Polar residues" evidence="5">
    <location>
        <begin position="140"/>
        <end position="155"/>
    </location>
</feature>
<proteinExistence type="inferred from homology"/>
<evidence type="ECO:0000313" key="8">
    <source>
        <dbReference type="Proteomes" id="UP000499080"/>
    </source>
</evidence>
<comment type="caution">
    <text evidence="7">The sequence shown here is derived from an EMBL/GenBank/DDBJ whole genome shotgun (WGS) entry which is preliminary data.</text>
</comment>
<dbReference type="OrthoDB" id="6435641at2759"/>
<name>A0A4Y2UN68_ARAVE</name>
<dbReference type="InterPro" id="IPR013818">
    <property type="entry name" value="Lipase"/>
</dbReference>
<evidence type="ECO:0000256" key="2">
    <source>
        <dbReference type="ARBA" id="ARBA00010701"/>
    </source>
</evidence>
<dbReference type="PANTHER" id="PTHR11610">
    <property type="entry name" value="LIPASE"/>
    <property type="match status" value="1"/>
</dbReference>
<evidence type="ECO:0000256" key="3">
    <source>
        <dbReference type="ARBA" id="ARBA00022525"/>
    </source>
</evidence>
<dbReference type="SUPFAM" id="SSF53474">
    <property type="entry name" value="alpha/beta-Hydrolases"/>
    <property type="match status" value="1"/>
</dbReference>
<comment type="similarity">
    <text evidence="2 4">Belongs to the AB hydrolase superfamily. Lipase family.</text>
</comment>
<dbReference type="InterPro" id="IPR000734">
    <property type="entry name" value="TAG_lipase"/>
</dbReference>
<accession>A0A4Y2UN68</accession>
<keyword evidence="3" id="KW-0964">Secreted</keyword>
<dbReference type="Pfam" id="PF00151">
    <property type="entry name" value="Lipase"/>
    <property type="match status" value="1"/>
</dbReference>
<protein>
    <submittedName>
        <fullName evidence="7">Lipase member I</fullName>
    </submittedName>
</protein>
<feature type="region of interest" description="Disordered" evidence="5">
    <location>
        <begin position="113"/>
        <end position="155"/>
    </location>
</feature>
<dbReference type="Gene3D" id="3.40.50.1820">
    <property type="entry name" value="alpha/beta hydrolase"/>
    <property type="match status" value="1"/>
</dbReference>
<evidence type="ECO:0000259" key="6">
    <source>
        <dbReference type="Pfam" id="PF00151"/>
    </source>
</evidence>
<dbReference type="GO" id="GO:0005615">
    <property type="term" value="C:extracellular space"/>
    <property type="evidence" value="ECO:0007669"/>
    <property type="project" value="TreeGrafter"/>
</dbReference>
<dbReference type="GO" id="GO:0016042">
    <property type="term" value="P:lipid catabolic process"/>
    <property type="evidence" value="ECO:0007669"/>
    <property type="project" value="TreeGrafter"/>
</dbReference>
<evidence type="ECO:0000256" key="1">
    <source>
        <dbReference type="ARBA" id="ARBA00004613"/>
    </source>
</evidence>
<gene>
    <name evidence="7" type="primary">LIPI_4</name>
    <name evidence="7" type="ORF">AVEN_146750_1</name>
</gene>
<keyword evidence="8" id="KW-1185">Reference proteome</keyword>